<dbReference type="PROSITE" id="PS50093">
    <property type="entry name" value="PKD"/>
    <property type="match status" value="1"/>
</dbReference>
<dbReference type="PANTHER" id="PTHR47199:SF2">
    <property type="entry name" value="PHOTOSYSTEM II STABILITY_ASSEMBLY FACTOR HCF136, CHLOROPLASTIC"/>
    <property type="match status" value="1"/>
</dbReference>
<dbReference type="InterPro" id="IPR025667">
    <property type="entry name" value="SprB_repeat"/>
</dbReference>
<dbReference type="CDD" id="cd00118">
    <property type="entry name" value="LysM"/>
    <property type="match status" value="1"/>
</dbReference>
<dbReference type="GO" id="GO:0015979">
    <property type="term" value="P:photosynthesis"/>
    <property type="evidence" value="ECO:0007669"/>
    <property type="project" value="UniProtKB-KW"/>
</dbReference>
<feature type="domain" description="PKD" evidence="5">
    <location>
        <begin position="859"/>
        <end position="911"/>
    </location>
</feature>
<keyword evidence="4" id="KW-0732">Signal</keyword>
<feature type="chain" id="PRO_5026803670" evidence="4">
    <location>
        <begin position="34"/>
        <end position="3794"/>
    </location>
</feature>
<dbReference type="InterPro" id="IPR018392">
    <property type="entry name" value="LysM"/>
</dbReference>
<evidence type="ECO:0000256" key="1">
    <source>
        <dbReference type="ARBA" id="ARBA00022531"/>
    </source>
</evidence>
<dbReference type="Gene3D" id="3.10.350.10">
    <property type="entry name" value="LysM domain"/>
    <property type="match status" value="1"/>
</dbReference>
<feature type="region of interest" description="Disordered" evidence="3">
    <location>
        <begin position="3532"/>
        <end position="3551"/>
    </location>
</feature>
<keyword evidence="2" id="KW-0604">Photosystem II</keyword>
<dbReference type="PROSITE" id="PS51782">
    <property type="entry name" value="LYSM"/>
    <property type="match status" value="1"/>
</dbReference>
<dbReference type="PANTHER" id="PTHR47199">
    <property type="entry name" value="PHOTOSYSTEM II STABILITY/ASSEMBLY FACTOR HCF136, CHLOROPLASTIC"/>
    <property type="match status" value="1"/>
</dbReference>
<keyword evidence="8" id="KW-1185">Reference proteome</keyword>
<dbReference type="EMBL" id="CP000383">
    <property type="protein sequence ID" value="ABG58796.1"/>
    <property type="molecule type" value="Genomic_DNA"/>
</dbReference>
<dbReference type="KEGG" id="chu:CHU_1525"/>
<feature type="signal peptide" evidence="4">
    <location>
        <begin position="1"/>
        <end position="33"/>
    </location>
</feature>
<accession>A0A6N4SR71</accession>
<dbReference type="GO" id="GO:0016798">
    <property type="term" value="F:hydrolase activity, acting on glycosyl bonds"/>
    <property type="evidence" value="ECO:0007669"/>
    <property type="project" value="UniProtKB-KW"/>
</dbReference>
<sequence length="3794" mass="399431">MHMKIDFPFKKYFMGQRIILSLLLVFSFTLLHAQNVCDVQVITTDVSCNGQSNGTAKVVVNGQASGTPQGCLAADIAPAAYTSNCTRSYSSNTGEVLVGPGEQVCLTSSNFTGGIQVTGGTLVITGSATPAYMNLNSSNPSFTLVVLGTAQFSSLNLFGSSTVKNYGTLKVPGVGFNGTLENNGTLTITGDLNINAPYGNFTNKGTVTVSANFNNFNTTLNGGTIAVSGTINNNSGGTLHNLCTITAGVECNNNKTLINKGKITVTGKTALNGSSLYQGYAGSVLTTGSTTIDGIVQGMSSNCASIKVTNGAIVNSSAVFSGNIDYCAPNGTTNTGTFSSPATKNCSCTPVSATYAWQSPLSGTSDNVSNLTARTYSVVVTPQGCAPVTKTFTIQAPAVLAAAVTPNGLSASVAVSGGTAPYSYVWSGNQSTQSAASYALSGNYTVEVKDSKGCAATQSFTLTAPVTPPVGSCSITVVTKNPTCAGSNDGSATIYLNGNILGTGTSGSGTQTPAGCSAVQTSTYSCTTGCTQTVTDNTAAINVSSGQQVCLTATAYTGNINVTAGTLVICGKATPQNINYNTNGAAFTLVVNGELTLSSLNLPANCTLKNYGKVTFPYSVSFNGRVENYGTMIAGGDFNNNASTGTFFNYGTLTVSGNVNNNVSGTNSGILTITGNLHINGGSTFTNNCKIQVGNEFINNAAVTNTGSIQVSQWSRLNAGSTLSLAAGTALNTQHITLDGTVTGAGSSCSAIKVTGQTIVNGSGKLQGQVSLCMGAGPNTFTGTLVSPANKNCSCILQPLEYSSPLLGMNNPYQGLPAGTYTVTVQAEGCPATVKTFVIKDTTAITATVAVTDKTATVTASGGQGALIYTWSDGTSGSSNTHTYVNNGTYNVTVSDTKNCSKTLTFSIPVTGIPSTCCSQLQVEYIAVNQVRFTSGCSSAVTVLNAAGAALGNVVTRPVKDSTLQVKTGEGCIFEIFVRGSANPVYTDNTSQTSNTLVVTAVSTPEGYTDKNDGTITLTITGGSGDYTIVNNATTQINGTTINNLPSGTVLVQVYDNKTGLSQTVSVYVGTTASTTYQIVPTSYTSTGEVASVSLQTGSGGTPPSGTTVSWSIGGSGSGPIPIPSWVYSTGYVSATVTDGSGFTQTITIPVGTSCPNTFTPQFASVSPTCYGGNNGQISITNLPANATLVWSGTPYLSTASSVTSLRAGTYRAYVFLTLSNGNKCLTGSGTVSVSQPAKIHVNVAQQSGSLYAAQVTGGVGPYTYQWSNGTQIAAATLTGGSYQVQVQDSKGCIRTTQLYIPPVSCVPAISLDITQPGCGTASTGKITASSAISGANYYWTSTAPATAITSPYNTLQENLGEGLYIISVKGWNPECNSRTGVRLKKPAPMSATSTQSGSTVNIVVSNGTPNYKVVWRFDNKQSDSRSDLTPGVSYTVDITDSKGCTLVYTFVYDPCSANPVKVLVKMEGSAAAPTVSGGVAPYTYLWTVETVGGNALANPTQALQSNLDGIYKLTVTDSRSCKGSAQVTGPGCGMNISVSTTATSCNTACDGKAELTGNIPPGAVVTWDSKAQATSFVNGCGGLHTVQIKNAQGCYIQQSFTLALGTAPCTTTDPTDIKGGNCSAFKAEVDETKSILTTACSSDPGFIDIRISGGLAPYTMKWTVARKQVNGTNGPAVTFTTDKEDYEHAKPGAYTFHVTDKRGCEKNVSATIQGPVTAFTASVKTTPADCPEKLSGISFDLKGGQLPYTITETATPAGAGGAGYSTSAAAYAINPAPAAGSYSYRISDAAGCIQTANVTIAALLPENQRFQGGIIASRSMIGAGQQSTLSSIPVDGFSLNWNGFPYPAQRSQVVTAGGIYTLTYTKAGCTPRTVSDTIVYNDTLYKSLICISSNPIEIEIDTADHCADYKRLAANAYAQYRFELYVAEQKRRIRNQYVRAVYGGSEEHLTMRFNDKEEHYTLYYYDQSGNLVRTIPPAGVKVLTASQTDQAVNEITGTVAASGKILTEHDYTTTYAYNSLNQLIHQDIPDHQRMDLWQTAASTISLNGASVSAVAYSPTGNSGLMLSNTTEKTQLLTTADAGKTWQASQNIGLGKITAISRVPSTTVVYAGGEKGTFLRSDNGGRSWILLPLTTQSAVKYVSFSAAGSGWIITEDGNQYTSPDAGKTWQIKAPLKAAVGASTVLDAAVNKTNGNIWVLAGTKLYQSSSNGDSWTERTIEPPVVTTVALGSAGVLAAGPKGTIFKGNPAGSSMSITRTGLDKTISKLLPIDDNTHYALTSDGMVYYSATPLTWTQVAGISSITEITREGSLVMAYNTSGAYALTGSSASILFSGLKRVRPFNGVYAVFNGSNFGTINAVSGTPSLTGYTTVPPAMPALKDFTIQGGNVIALSTTGNVYEGTVNAVAHTITFPYTTAGGVDTPTPNNYAGAAVNSLLSDGTSLYLRTTNTILTYGGAVSVALNPAITDVVLSSAGNGYAVESGKVRRITAGTFVTGTAGLTPQKLTTVTADGAKAYAAGENGELYVSSGTTFTYVPVVSSKAGFSDASYSSTQGRLELITAGSQLTYVESSASLTPETGYNGAVQVSTTQTAGQVLVAGAGSPVSGQTTYSAEGSGDPLLAGADLGKIWYKENAASSYVAAAINIQPLSALAYANANTVIAVGKQGTVLRSTDAGSTWKMEYAGTGNDLTAVSAKGNTAVILGSSNTILYQSATDPVWKAAGGAPAAATSVNVTPSVVLITAGTSIYKSINNGQTFAIDGGLTGNTATLRSVWLDADGYGFAVGDAGAAYRITPLTATTFTYTKVFTDAAPDDDKGTGLPVAAFKTVQFSDRLTGYITGADNVILKTVDGGAHWKSESKITAGAAAPQLALSSDAQQGTLIGGDGSVQKLNDQAEQFNSRFWYDELGRLVLSQNAKQFNIKDYEDQTLLADSRVKTQGGTVRAYSYTLYDKIGRITEVGELLTDKAVVTAKNESQVLYGVHEAFATGGFRHQVSKTTYDNNHMPPAGFTPTYLRNRVAYTTYQQEENRPVQETHYSYDVHGNVNSLLQLIRHDGNVLAKTVDYEYDLMSGKVKKVYYQKAQPDQLIHVYAYDGDNRITEVKTSTDDILYTREASYQYYAHGPLARTKTGELNVETQNYAYTIEGWIKQMQAEAFSYALGYNEKDYTAIGSATILATPIATTTDNKSKGLYNGNIASMTSKTPAITAQPILQQQYSYDQLNRLTGSNTPNVGNAYRTDYTYDANGNIKMLSRYDGQGTKFDTLTYNYETKSKGYMHTTNKLRWVDDAPITSLTKADIEDQDTDNYSYDGMGNLIKDKQEEIDIIQWTFSGKVKCVIRTATSTKPNLEFEYDAAGQRIVKKVLRKDGTATSTYYLRDASGKIISIYAYNSGSNNDPSLTEQYLYGSSRIGVYTPPANNISKTRNFGRKSYELSDHLGNVRANLSDYRRNSSMSQIHSVTDYYPFGMAMVGRQIIGNNEYRFAYGIQERDVELGEGIYTAEYWQYDARLGRRWNADPKTYPWQSSYACFNNNPNKFRDPTGLEGEQPQTHKVQSGDTYSALAKQYGVDVKDLQKWNGYPDTNIPVGANLIVSDPVKSLGFEPLKQADPCQQQLSAQSKPQQAGAIDGTIAHRAFTDEFRKRYPEPLWTANRNIQNKTRPDIYYWNGIAGGVWEIKPVGDPSAVSDAVFYANSLNIQHGTNAFSIGTRNGAPAIWDGQVSVFATDIETQRSFVYIINNNLGAIWWIEVTPPKDPVLVPEKVPETEPKLKLIPVIPEPDPWYVVVGVGILYVVGSLTLAF</sequence>
<keyword evidence="7" id="KW-0326">Glycosidase</keyword>
<feature type="compositionally biased region" description="Polar residues" evidence="3">
    <location>
        <begin position="3542"/>
        <end position="3551"/>
    </location>
</feature>
<dbReference type="EC" id="3.2.1.-" evidence="7"/>
<keyword evidence="7" id="KW-0378">Hydrolase</keyword>
<dbReference type="Pfam" id="PF13573">
    <property type="entry name" value="SprB"/>
    <property type="match status" value="2"/>
</dbReference>
<proteinExistence type="predicted"/>
<dbReference type="Pfam" id="PF14870">
    <property type="entry name" value="PSII_BNR"/>
    <property type="match status" value="1"/>
</dbReference>
<dbReference type="CDD" id="cd00146">
    <property type="entry name" value="PKD"/>
    <property type="match status" value="1"/>
</dbReference>
<dbReference type="Gene3D" id="2.60.40.740">
    <property type="match status" value="2"/>
</dbReference>
<reference evidence="7 8" key="1">
    <citation type="journal article" date="2007" name="Appl. Environ. Microbiol.">
        <title>Genome sequence of the cellulolytic gliding bacterium Cytophaga hutchinsonii.</title>
        <authorList>
            <person name="Xie G."/>
            <person name="Bruce D.C."/>
            <person name="Challacombe J.F."/>
            <person name="Chertkov O."/>
            <person name="Detter J.C."/>
            <person name="Gilna P."/>
            <person name="Han C.S."/>
            <person name="Lucas S."/>
            <person name="Misra M."/>
            <person name="Myers G.L."/>
            <person name="Richardson P."/>
            <person name="Tapia R."/>
            <person name="Thayer N."/>
            <person name="Thompson L.S."/>
            <person name="Brettin T.S."/>
            <person name="Henrissat B."/>
            <person name="Wilson D.B."/>
            <person name="McBride M.J."/>
        </authorList>
    </citation>
    <scope>NUCLEOTIDE SEQUENCE [LARGE SCALE GENOMIC DNA]</scope>
    <source>
        <strain evidence="8">ATCC 33406 / DSM 1761 / CIP 103989 / NBRC 15051 / NCIMB 9469 / D465</strain>
    </source>
</reference>
<gene>
    <name evidence="7" type="ordered locus">CHU_1525</name>
</gene>
<dbReference type="InterPro" id="IPR028203">
    <property type="entry name" value="PSII_CF48-like_dom"/>
</dbReference>
<evidence type="ECO:0000313" key="8">
    <source>
        <dbReference type="Proteomes" id="UP000001822"/>
    </source>
</evidence>
<dbReference type="Proteomes" id="UP000001822">
    <property type="component" value="Chromosome"/>
</dbReference>
<dbReference type="CDD" id="cd15482">
    <property type="entry name" value="Sialidase_non-viral"/>
    <property type="match status" value="1"/>
</dbReference>
<dbReference type="Pfam" id="PF01476">
    <property type="entry name" value="LysM"/>
    <property type="match status" value="1"/>
</dbReference>
<protein>
    <submittedName>
        <fullName evidence="7">CHU large protein possible Rhs family-related protein and SAP-related protein</fullName>
        <ecNumber evidence="7">3.2.1.-</ecNumber>
    </submittedName>
</protein>
<dbReference type="SMART" id="SM00257">
    <property type="entry name" value="LysM"/>
    <property type="match status" value="1"/>
</dbReference>
<dbReference type="SUPFAM" id="SSF110296">
    <property type="entry name" value="Oligoxyloglucan reducing end-specific cellobiohydrolase"/>
    <property type="match status" value="2"/>
</dbReference>
<dbReference type="InterPro" id="IPR036779">
    <property type="entry name" value="LysM_dom_sf"/>
</dbReference>
<dbReference type="InterPro" id="IPR000601">
    <property type="entry name" value="PKD_dom"/>
</dbReference>
<evidence type="ECO:0000256" key="3">
    <source>
        <dbReference type="SAM" id="MobiDB-lite"/>
    </source>
</evidence>
<evidence type="ECO:0000259" key="5">
    <source>
        <dbReference type="PROSITE" id="PS50093"/>
    </source>
</evidence>
<feature type="domain" description="LysM" evidence="6">
    <location>
        <begin position="3544"/>
        <end position="3587"/>
    </location>
</feature>
<evidence type="ECO:0000313" key="7">
    <source>
        <dbReference type="EMBL" id="ABG58796.1"/>
    </source>
</evidence>
<dbReference type="InterPro" id="IPR015943">
    <property type="entry name" value="WD40/YVTN_repeat-like_dom_sf"/>
</dbReference>
<organism evidence="7 8">
    <name type="scientific">Cytophaga hutchinsonii (strain ATCC 33406 / DSM 1761 / CIP 103989 / NBRC 15051 / NCIMB 9469 / D465)</name>
    <dbReference type="NCBI Taxonomy" id="269798"/>
    <lineage>
        <taxon>Bacteria</taxon>
        <taxon>Pseudomonadati</taxon>
        <taxon>Bacteroidota</taxon>
        <taxon>Cytophagia</taxon>
        <taxon>Cytophagales</taxon>
        <taxon>Cytophagaceae</taxon>
        <taxon>Cytophaga</taxon>
    </lineage>
</organism>
<dbReference type="SUPFAM" id="SSF54106">
    <property type="entry name" value="LysM domain"/>
    <property type="match status" value="1"/>
</dbReference>
<name>A0A6N4SR71_CYTH3</name>
<dbReference type="GO" id="GO:0009523">
    <property type="term" value="C:photosystem II"/>
    <property type="evidence" value="ECO:0007669"/>
    <property type="project" value="UniProtKB-KW"/>
</dbReference>
<dbReference type="Gene3D" id="2.130.10.10">
    <property type="entry name" value="YVTN repeat-like/Quinoprotein amine dehydrogenase"/>
    <property type="match status" value="2"/>
</dbReference>
<keyword evidence="1" id="KW-0602">Photosynthesis</keyword>
<dbReference type="Gene3D" id="2.180.10.10">
    <property type="entry name" value="RHS repeat-associated core"/>
    <property type="match status" value="1"/>
</dbReference>
<evidence type="ECO:0000256" key="4">
    <source>
        <dbReference type="SAM" id="SignalP"/>
    </source>
</evidence>
<evidence type="ECO:0000259" key="6">
    <source>
        <dbReference type="PROSITE" id="PS51782"/>
    </source>
</evidence>
<evidence type="ECO:0000256" key="2">
    <source>
        <dbReference type="ARBA" id="ARBA00023276"/>
    </source>
</evidence>